<sequence length="75" mass="8609">MFCRYLTVVSCLSEAGCFEHREEILGVSYLPHKRHGAKPDMRFLLGLRAEALLPEHIWFVSSHVSRQTGAFYTLV</sequence>
<proteinExistence type="predicted"/>
<organism evidence="1 2">
    <name type="scientific">Paraburkholderia rhynchosiae</name>
    <dbReference type="NCBI Taxonomy" id="487049"/>
    <lineage>
        <taxon>Bacteria</taxon>
        <taxon>Pseudomonadati</taxon>
        <taxon>Pseudomonadota</taxon>
        <taxon>Betaproteobacteria</taxon>
        <taxon>Burkholderiales</taxon>
        <taxon>Burkholderiaceae</taxon>
        <taxon>Paraburkholderia</taxon>
    </lineage>
</organism>
<accession>A0ABX4VBJ9</accession>
<keyword evidence="2" id="KW-1185">Reference proteome</keyword>
<evidence type="ECO:0000313" key="2">
    <source>
        <dbReference type="Proteomes" id="UP000235659"/>
    </source>
</evidence>
<comment type="caution">
    <text evidence="1">The sequence shown here is derived from an EMBL/GenBank/DDBJ whole genome shotgun (WGS) entry which is preliminary data.</text>
</comment>
<evidence type="ECO:0000313" key="1">
    <source>
        <dbReference type="EMBL" id="PMS33775.1"/>
    </source>
</evidence>
<protein>
    <recommendedName>
        <fullName evidence="3">Secreted protein</fullName>
    </recommendedName>
</protein>
<evidence type="ECO:0008006" key="3">
    <source>
        <dbReference type="Google" id="ProtNLM"/>
    </source>
</evidence>
<dbReference type="EMBL" id="PNXY01000002">
    <property type="protein sequence ID" value="PMS33775.1"/>
    <property type="molecule type" value="Genomic_DNA"/>
</dbReference>
<gene>
    <name evidence="1" type="ORF">C0Z16_04405</name>
</gene>
<dbReference type="Proteomes" id="UP000235659">
    <property type="component" value="Unassembled WGS sequence"/>
</dbReference>
<name>A0ABX4VBJ9_9BURK</name>
<reference evidence="1 2" key="1">
    <citation type="submission" date="2018-01" db="EMBL/GenBank/DDBJ databases">
        <title>Whole genome analyses suggest that Burkholderia sensu lato contains two further novel genera in the rhizoxinica-symbiotica group Mycetohabitans gen. nov., and Trinickia gen. nov.: implications for the evolution of diazotrophy and nodulation in the Burkholderiaceae.</title>
        <authorList>
            <person name="Estrada-de los Santos P."/>
            <person name="Palmer M."/>
            <person name="Chavez-Ramirez B."/>
            <person name="Beukes C."/>
            <person name="Steenkamp E.T."/>
            <person name="Hirsch A.M."/>
            <person name="Manyaka P."/>
            <person name="Maluk M."/>
            <person name="Lafos M."/>
            <person name="Crook M."/>
            <person name="Gross E."/>
            <person name="Simon M.F."/>
            <person name="Bueno dos Reis Junior F."/>
            <person name="Poole P.S."/>
            <person name="Venter S.N."/>
            <person name="James E.K."/>
        </authorList>
    </citation>
    <scope>NUCLEOTIDE SEQUENCE [LARGE SCALE GENOMIC DNA]</scope>
    <source>
        <strain evidence="1 2">WSM 3937</strain>
    </source>
</reference>